<keyword evidence="4" id="KW-0072">Autophagy</keyword>
<organism evidence="8 9">
    <name type="scientific">Blomia tropicalis</name>
    <name type="common">Mite</name>
    <dbReference type="NCBI Taxonomy" id="40697"/>
    <lineage>
        <taxon>Eukaryota</taxon>
        <taxon>Metazoa</taxon>
        <taxon>Ecdysozoa</taxon>
        <taxon>Arthropoda</taxon>
        <taxon>Chelicerata</taxon>
        <taxon>Arachnida</taxon>
        <taxon>Acari</taxon>
        <taxon>Acariformes</taxon>
        <taxon>Sarcoptiformes</taxon>
        <taxon>Astigmata</taxon>
        <taxon>Glycyphagoidea</taxon>
        <taxon>Echimyopodidae</taxon>
        <taxon>Blomia</taxon>
    </lineage>
</organism>
<evidence type="ECO:0000313" key="8">
    <source>
        <dbReference type="EMBL" id="KAJ6219875.1"/>
    </source>
</evidence>
<keyword evidence="9" id="KW-1185">Reference proteome</keyword>
<dbReference type="Gene3D" id="2.60.40.150">
    <property type="entry name" value="C2 domain"/>
    <property type="match status" value="1"/>
</dbReference>
<evidence type="ECO:0000256" key="1">
    <source>
        <dbReference type="ARBA" id="ARBA00009278"/>
    </source>
</evidence>
<comment type="similarity">
    <text evidence="1">Belongs to the tollip family.</text>
</comment>
<dbReference type="SUPFAM" id="SSF46934">
    <property type="entry name" value="UBA-like"/>
    <property type="match status" value="1"/>
</dbReference>
<dbReference type="PROSITE" id="PS50004">
    <property type="entry name" value="C2"/>
    <property type="match status" value="1"/>
</dbReference>
<feature type="domain" description="C2" evidence="6">
    <location>
        <begin position="132"/>
        <end position="253"/>
    </location>
</feature>
<keyword evidence="5" id="KW-0395">Inflammatory response</keyword>
<keyword evidence="3" id="KW-0391">Immunity</keyword>
<dbReference type="SMART" id="SM00546">
    <property type="entry name" value="CUE"/>
    <property type="match status" value="1"/>
</dbReference>
<dbReference type="SUPFAM" id="SSF49562">
    <property type="entry name" value="C2 domain (Calcium/lipid-binding domain, CaLB)"/>
    <property type="match status" value="1"/>
</dbReference>
<evidence type="ECO:0000259" key="6">
    <source>
        <dbReference type="PROSITE" id="PS50004"/>
    </source>
</evidence>
<dbReference type="AlphaFoldDB" id="A0A9Q0MA18"/>
<accession>A0A9Q0MA18</accession>
<dbReference type="GO" id="GO:0045087">
    <property type="term" value="P:innate immune response"/>
    <property type="evidence" value="ECO:0007669"/>
    <property type="project" value="UniProtKB-KW"/>
</dbReference>
<evidence type="ECO:0000256" key="2">
    <source>
        <dbReference type="ARBA" id="ARBA00022588"/>
    </source>
</evidence>
<dbReference type="GO" id="GO:0006914">
    <property type="term" value="P:autophagy"/>
    <property type="evidence" value="ECO:0007669"/>
    <property type="project" value="UniProtKB-KW"/>
</dbReference>
<sequence>MLVPRVSQALARLVNSPNVSVQTRRTLYPHYTRLMIVHAPGTKPIPAGEKIAVYIGFLVGILGPPMYIITLPKERYGSKSAKMSNLRTFHGQSILVGQLPDDFLRVDHLPVNNDTQNHQIEIDEQLAHSLQQQYEQQATLSRGRVGQFQHQQFQAQIDITCVEAKLVKNYGLVNMNPYMRLRVGHSIYETPTSYKGGKNPKWNHHIKCYLPKGVDTISIEIFDECMLTNDDLIAYTSFKLPARYFNFHDDESMLNTFEESIILSGKQGDEKEGVVLMVFTVKPYNPSSMPVVTNQVVQTPIYTTKLGPYMMAPQYQPMPTMVVHQSAEPASSLLPPPAIKAEDVKMLKEMFPKIEEETIKSVLQSERGNLDRAINNLLELNSTT</sequence>
<keyword evidence="2" id="KW-0399">Innate immunity</keyword>
<dbReference type="EMBL" id="JAPWDV010000002">
    <property type="protein sequence ID" value="KAJ6219875.1"/>
    <property type="molecule type" value="Genomic_DNA"/>
</dbReference>
<dbReference type="GO" id="GO:0031624">
    <property type="term" value="F:ubiquitin conjugating enzyme binding"/>
    <property type="evidence" value="ECO:0007669"/>
    <property type="project" value="TreeGrafter"/>
</dbReference>
<dbReference type="InterPro" id="IPR009060">
    <property type="entry name" value="UBA-like_sf"/>
</dbReference>
<dbReference type="PROSITE" id="PS51140">
    <property type="entry name" value="CUE"/>
    <property type="match status" value="1"/>
</dbReference>
<dbReference type="PANTHER" id="PTHR16461">
    <property type="entry name" value="TOLL-INTERACTING PROTEIN"/>
    <property type="match status" value="1"/>
</dbReference>
<evidence type="ECO:0008006" key="10">
    <source>
        <dbReference type="Google" id="ProtNLM"/>
    </source>
</evidence>
<evidence type="ECO:0000256" key="3">
    <source>
        <dbReference type="ARBA" id="ARBA00022859"/>
    </source>
</evidence>
<gene>
    <name evidence="8" type="ORF">RDWZM_005687</name>
</gene>
<feature type="domain" description="CUE" evidence="7">
    <location>
        <begin position="339"/>
        <end position="382"/>
    </location>
</feature>
<dbReference type="Pfam" id="PF02845">
    <property type="entry name" value="CUE"/>
    <property type="match status" value="1"/>
</dbReference>
<protein>
    <recommendedName>
        <fullName evidence="10">Toll-interacting protein</fullName>
    </recommendedName>
</protein>
<name>A0A9Q0MA18_BLOTA</name>
<dbReference type="InterPro" id="IPR000008">
    <property type="entry name" value="C2_dom"/>
</dbReference>
<evidence type="ECO:0000313" key="9">
    <source>
        <dbReference type="Proteomes" id="UP001142055"/>
    </source>
</evidence>
<comment type="caution">
    <text evidence="8">The sequence shown here is derived from an EMBL/GenBank/DDBJ whole genome shotgun (WGS) entry which is preliminary data.</text>
</comment>
<dbReference type="Gene3D" id="1.10.8.10">
    <property type="entry name" value="DNA helicase RuvA subunit, C-terminal domain"/>
    <property type="match status" value="1"/>
</dbReference>
<proteinExistence type="inferred from homology"/>
<dbReference type="Proteomes" id="UP001142055">
    <property type="component" value="Chromosome 2"/>
</dbReference>
<dbReference type="Pfam" id="PF00168">
    <property type="entry name" value="C2"/>
    <property type="match status" value="1"/>
</dbReference>
<dbReference type="InterPro" id="IPR035892">
    <property type="entry name" value="C2_domain_sf"/>
</dbReference>
<dbReference type="SMART" id="SM00239">
    <property type="entry name" value="C2"/>
    <property type="match status" value="1"/>
</dbReference>
<dbReference type="GO" id="GO:0006511">
    <property type="term" value="P:ubiquitin-dependent protein catabolic process"/>
    <property type="evidence" value="ECO:0007669"/>
    <property type="project" value="TreeGrafter"/>
</dbReference>
<dbReference type="GO" id="GO:0043130">
    <property type="term" value="F:ubiquitin binding"/>
    <property type="evidence" value="ECO:0007669"/>
    <property type="project" value="InterPro"/>
</dbReference>
<dbReference type="GO" id="GO:0005737">
    <property type="term" value="C:cytoplasm"/>
    <property type="evidence" value="ECO:0007669"/>
    <property type="project" value="TreeGrafter"/>
</dbReference>
<evidence type="ECO:0000256" key="5">
    <source>
        <dbReference type="ARBA" id="ARBA00023198"/>
    </source>
</evidence>
<dbReference type="InterPro" id="IPR003892">
    <property type="entry name" value="CUE"/>
</dbReference>
<evidence type="ECO:0000256" key="4">
    <source>
        <dbReference type="ARBA" id="ARBA00023006"/>
    </source>
</evidence>
<dbReference type="PANTHER" id="PTHR16461:SF5">
    <property type="entry name" value="TOLL-INTERACTING PROTEIN"/>
    <property type="match status" value="1"/>
</dbReference>
<evidence type="ECO:0000259" key="7">
    <source>
        <dbReference type="PROSITE" id="PS51140"/>
    </source>
</evidence>
<reference evidence="8" key="1">
    <citation type="submission" date="2022-12" db="EMBL/GenBank/DDBJ databases">
        <title>Genome assemblies of Blomia tropicalis.</title>
        <authorList>
            <person name="Cui Y."/>
        </authorList>
    </citation>
    <scope>NUCLEOTIDE SEQUENCE</scope>
    <source>
        <tissue evidence="8">Adult mites</tissue>
    </source>
</reference>